<dbReference type="Gene3D" id="1.10.10.10">
    <property type="entry name" value="Winged helix-like DNA-binding domain superfamily/Winged helix DNA-binding domain"/>
    <property type="match status" value="1"/>
</dbReference>
<dbReference type="Pfam" id="PF01022">
    <property type="entry name" value="HTH_5"/>
    <property type="match status" value="1"/>
</dbReference>
<protein>
    <submittedName>
        <fullName evidence="5">ArsR family transcriptional regulator</fullName>
    </submittedName>
</protein>
<dbReference type="PROSITE" id="PS50987">
    <property type="entry name" value="HTH_ARSR_2"/>
    <property type="match status" value="1"/>
</dbReference>
<evidence type="ECO:0000313" key="6">
    <source>
        <dbReference type="Proteomes" id="UP000256774"/>
    </source>
</evidence>
<feature type="domain" description="HTH arsR-type" evidence="4">
    <location>
        <begin position="12"/>
        <end position="106"/>
    </location>
</feature>
<name>A0A3E0H576_9GAMM</name>
<dbReference type="RefSeq" id="WP_116207723.1">
    <property type="nucleotide sequence ID" value="NZ_QUNR01000002.1"/>
</dbReference>
<dbReference type="NCBIfam" id="NF033788">
    <property type="entry name" value="HTH_metalloreg"/>
    <property type="match status" value="1"/>
</dbReference>
<evidence type="ECO:0000259" key="4">
    <source>
        <dbReference type="PROSITE" id="PS50987"/>
    </source>
</evidence>
<dbReference type="GO" id="GO:0003700">
    <property type="term" value="F:DNA-binding transcription factor activity"/>
    <property type="evidence" value="ECO:0007669"/>
    <property type="project" value="InterPro"/>
</dbReference>
<dbReference type="AlphaFoldDB" id="A0A3E0H576"/>
<keyword evidence="3" id="KW-0804">Transcription</keyword>
<dbReference type="InterPro" id="IPR036388">
    <property type="entry name" value="WH-like_DNA-bd_sf"/>
</dbReference>
<keyword evidence="6" id="KW-1185">Reference proteome</keyword>
<sequence>MQTHLSPEAFTLLRDSATKTCNLLKVMANEDRLLLLCQLTQGERNVGELETLCGIRQPTLSQQLAVLREEGLVNARRDGKYIFYSLASAEVILVMNTLSSLYCGRVLADLKQQSIQ</sequence>
<dbReference type="OrthoDB" id="9796124at2"/>
<evidence type="ECO:0000313" key="5">
    <source>
        <dbReference type="EMBL" id="REH38689.1"/>
    </source>
</evidence>
<evidence type="ECO:0000256" key="1">
    <source>
        <dbReference type="ARBA" id="ARBA00023015"/>
    </source>
</evidence>
<dbReference type="PANTHER" id="PTHR43132">
    <property type="entry name" value="ARSENICAL RESISTANCE OPERON REPRESSOR ARSR-RELATED"/>
    <property type="match status" value="1"/>
</dbReference>
<reference evidence="5 6" key="1">
    <citation type="submission" date="2018-08" db="EMBL/GenBank/DDBJ databases">
        <title>Genomic Encyclopedia of Type Strains, Phase IV (KMG-IV): sequencing the most valuable type-strain genomes for metagenomic binning, comparative biology and taxonomic classification.</title>
        <authorList>
            <person name="Goeker M."/>
        </authorList>
    </citation>
    <scope>NUCLEOTIDE SEQUENCE [LARGE SCALE GENOMIC DNA]</scope>
    <source>
        <strain evidence="5 6">DSM 26022</strain>
    </source>
</reference>
<proteinExistence type="predicted"/>
<dbReference type="PANTHER" id="PTHR43132:SF2">
    <property type="entry name" value="ARSENICAL RESISTANCE OPERON REPRESSOR ARSR-RELATED"/>
    <property type="match status" value="1"/>
</dbReference>
<dbReference type="CDD" id="cd00090">
    <property type="entry name" value="HTH_ARSR"/>
    <property type="match status" value="1"/>
</dbReference>
<dbReference type="GO" id="GO:0003677">
    <property type="term" value="F:DNA binding"/>
    <property type="evidence" value="ECO:0007669"/>
    <property type="project" value="UniProtKB-KW"/>
</dbReference>
<dbReference type="Proteomes" id="UP000256774">
    <property type="component" value="Unassembled WGS sequence"/>
</dbReference>
<dbReference type="SMART" id="SM00418">
    <property type="entry name" value="HTH_ARSR"/>
    <property type="match status" value="1"/>
</dbReference>
<dbReference type="InterPro" id="IPR036390">
    <property type="entry name" value="WH_DNA-bd_sf"/>
</dbReference>
<evidence type="ECO:0000256" key="3">
    <source>
        <dbReference type="ARBA" id="ARBA00023163"/>
    </source>
</evidence>
<dbReference type="PRINTS" id="PR00778">
    <property type="entry name" value="HTHARSR"/>
</dbReference>
<dbReference type="InterPro" id="IPR011991">
    <property type="entry name" value="ArsR-like_HTH"/>
</dbReference>
<accession>A0A3E0H576</accession>
<dbReference type="InterPro" id="IPR051011">
    <property type="entry name" value="Metal_resp_trans_reg"/>
</dbReference>
<dbReference type="SUPFAM" id="SSF46785">
    <property type="entry name" value="Winged helix' DNA-binding domain"/>
    <property type="match status" value="1"/>
</dbReference>
<evidence type="ECO:0000256" key="2">
    <source>
        <dbReference type="ARBA" id="ARBA00023125"/>
    </source>
</evidence>
<dbReference type="InterPro" id="IPR001845">
    <property type="entry name" value="HTH_ArsR_DNA-bd_dom"/>
</dbReference>
<keyword evidence="2" id="KW-0238">DNA-binding</keyword>
<gene>
    <name evidence="5" type="ORF">DFR26_0849</name>
</gene>
<dbReference type="EMBL" id="QUNR01000002">
    <property type="protein sequence ID" value="REH38689.1"/>
    <property type="molecule type" value="Genomic_DNA"/>
</dbReference>
<comment type="caution">
    <text evidence="5">The sequence shown here is derived from an EMBL/GenBank/DDBJ whole genome shotgun (WGS) entry which is preliminary data.</text>
</comment>
<organism evidence="5 6">
    <name type="scientific">Paraperlucidibaca baekdonensis</name>
    <dbReference type="NCBI Taxonomy" id="748120"/>
    <lineage>
        <taxon>Bacteria</taxon>
        <taxon>Pseudomonadati</taxon>
        <taxon>Pseudomonadota</taxon>
        <taxon>Gammaproteobacteria</taxon>
        <taxon>Moraxellales</taxon>
        <taxon>Moraxellaceae</taxon>
        <taxon>Paraperlucidibaca</taxon>
    </lineage>
</organism>
<keyword evidence="1" id="KW-0805">Transcription regulation</keyword>